<organism evidence="1 2">
    <name type="scientific">Candidatus Limisoma intestinavium</name>
    <dbReference type="NCBI Taxonomy" id="2840856"/>
    <lineage>
        <taxon>Bacteria</taxon>
        <taxon>Pseudomonadati</taxon>
        <taxon>Bacteroidota</taxon>
        <taxon>Bacteroidia</taxon>
        <taxon>Bacteroidales</taxon>
        <taxon>Candidatus Limisoma</taxon>
    </lineage>
</organism>
<accession>A0A9D1IL14</accession>
<comment type="caution">
    <text evidence="1">The sequence shown here is derived from an EMBL/GenBank/DDBJ whole genome shotgun (WGS) entry which is preliminary data.</text>
</comment>
<sequence>GIDKLKGASIEKQMEIFAMQAKIASRLHKPLIVHAVKSLDEILAAKKRENPPVPWIWHGFRGNRHTAETLVKHGFLLSFGERFNAEAVVATPNDALLVETDMSQLPIEKIIEKIASAKGISPHALTQIVASNLHAVMPPDIKNR</sequence>
<dbReference type="GO" id="GO:0016788">
    <property type="term" value="F:hydrolase activity, acting on ester bonds"/>
    <property type="evidence" value="ECO:0007669"/>
    <property type="project" value="InterPro"/>
</dbReference>
<keyword evidence="1" id="KW-0378">Hydrolase</keyword>
<dbReference type="InterPro" id="IPR032466">
    <property type="entry name" value="Metal_Hydrolase"/>
</dbReference>
<dbReference type="PANTHER" id="PTHR46124:SF2">
    <property type="entry name" value="D-AMINOACYL-TRNA DEACYLASE"/>
    <property type="match status" value="1"/>
</dbReference>
<name>A0A9D1IL14_9BACT</name>
<gene>
    <name evidence="1" type="ORF">IAD18_06215</name>
</gene>
<dbReference type="Proteomes" id="UP000824076">
    <property type="component" value="Unassembled WGS sequence"/>
</dbReference>
<evidence type="ECO:0000313" key="2">
    <source>
        <dbReference type="Proteomes" id="UP000824076"/>
    </source>
</evidence>
<dbReference type="InterPro" id="IPR001130">
    <property type="entry name" value="TatD-like"/>
</dbReference>
<dbReference type="Pfam" id="PF01026">
    <property type="entry name" value="TatD_DNase"/>
    <property type="match status" value="1"/>
</dbReference>
<proteinExistence type="predicted"/>
<dbReference type="Gene3D" id="3.20.20.140">
    <property type="entry name" value="Metal-dependent hydrolases"/>
    <property type="match status" value="1"/>
</dbReference>
<evidence type="ECO:0000313" key="1">
    <source>
        <dbReference type="EMBL" id="HIU39242.1"/>
    </source>
</evidence>
<protein>
    <submittedName>
        <fullName evidence="1">TatD family hydrolase</fullName>
    </submittedName>
</protein>
<dbReference type="AlphaFoldDB" id="A0A9D1IL14"/>
<feature type="non-terminal residue" evidence="1">
    <location>
        <position position="1"/>
    </location>
</feature>
<dbReference type="EMBL" id="DVMS01000176">
    <property type="protein sequence ID" value="HIU39242.1"/>
    <property type="molecule type" value="Genomic_DNA"/>
</dbReference>
<reference evidence="1" key="2">
    <citation type="journal article" date="2021" name="PeerJ">
        <title>Extensive microbial diversity within the chicken gut microbiome revealed by metagenomics and culture.</title>
        <authorList>
            <person name="Gilroy R."/>
            <person name="Ravi A."/>
            <person name="Getino M."/>
            <person name="Pursley I."/>
            <person name="Horton D.L."/>
            <person name="Alikhan N.F."/>
            <person name="Baker D."/>
            <person name="Gharbi K."/>
            <person name="Hall N."/>
            <person name="Watson M."/>
            <person name="Adriaenssens E.M."/>
            <person name="Foster-Nyarko E."/>
            <person name="Jarju S."/>
            <person name="Secka A."/>
            <person name="Antonio M."/>
            <person name="Oren A."/>
            <person name="Chaudhuri R.R."/>
            <person name="La Ragione R."/>
            <person name="Hildebrand F."/>
            <person name="Pallen M.J."/>
        </authorList>
    </citation>
    <scope>NUCLEOTIDE SEQUENCE</scope>
    <source>
        <strain evidence="1">17073</strain>
    </source>
</reference>
<reference evidence="1" key="1">
    <citation type="submission" date="2020-10" db="EMBL/GenBank/DDBJ databases">
        <authorList>
            <person name="Gilroy R."/>
        </authorList>
    </citation>
    <scope>NUCLEOTIDE SEQUENCE</scope>
    <source>
        <strain evidence="1">17073</strain>
    </source>
</reference>
<dbReference type="SUPFAM" id="SSF51556">
    <property type="entry name" value="Metallo-dependent hydrolases"/>
    <property type="match status" value="1"/>
</dbReference>
<dbReference type="PANTHER" id="PTHR46124">
    <property type="entry name" value="D-AMINOACYL-TRNA DEACYLASE"/>
    <property type="match status" value="1"/>
</dbReference>